<dbReference type="EMBL" id="CAUEEQ010038511">
    <property type="protein sequence ID" value="CAJ0954416.1"/>
    <property type="molecule type" value="Genomic_DNA"/>
</dbReference>
<dbReference type="Proteomes" id="UP001176940">
    <property type="component" value="Unassembled WGS sequence"/>
</dbReference>
<organism evidence="1 3">
    <name type="scientific">Ranitomeya imitator</name>
    <name type="common">mimic poison frog</name>
    <dbReference type="NCBI Taxonomy" id="111125"/>
    <lineage>
        <taxon>Eukaryota</taxon>
        <taxon>Metazoa</taxon>
        <taxon>Chordata</taxon>
        <taxon>Craniata</taxon>
        <taxon>Vertebrata</taxon>
        <taxon>Euteleostomi</taxon>
        <taxon>Amphibia</taxon>
        <taxon>Batrachia</taxon>
        <taxon>Anura</taxon>
        <taxon>Neobatrachia</taxon>
        <taxon>Hyloidea</taxon>
        <taxon>Dendrobatidae</taxon>
        <taxon>Dendrobatinae</taxon>
        <taxon>Ranitomeya</taxon>
    </lineage>
</organism>
<sequence>MGNAGIIQILSIPLLELQPQAGRFKTKRGTDIMIRCIKLLKEYKKKDEDLEAEEDIKTSLPVELIYEKDMLTQTYE</sequence>
<evidence type="ECO:0000313" key="3">
    <source>
        <dbReference type="Proteomes" id="UP001176940"/>
    </source>
</evidence>
<gene>
    <name evidence="1" type="ORF">RIMI_LOCUS14727889</name>
    <name evidence="2" type="ORF">RIMI_LOCUS14727912</name>
</gene>
<feature type="non-terminal residue" evidence="1">
    <location>
        <position position="76"/>
    </location>
</feature>
<accession>A0ABN9LYQ1</accession>
<name>A0ABN9LYQ1_9NEOB</name>
<evidence type="ECO:0000313" key="2">
    <source>
        <dbReference type="EMBL" id="CAJ0954416.1"/>
    </source>
</evidence>
<evidence type="ECO:0000313" key="1">
    <source>
        <dbReference type="EMBL" id="CAJ0954414.1"/>
    </source>
</evidence>
<dbReference type="EMBL" id="CAUEEQ010038511">
    <property type="protein sequence ID" value="CAJ0954414.1"/>
    <property type="molecule type" value="Genomic_DNA"/>
</dbReference>
<reference evidence="1" key="1">
    <citation type="submission" date="2023-07" db="EMBL/GenBank/DDBJ databases">
        <authorList>
            <person name="Stuckert A."/>
        </authorList>
    </citation>
    <scope>NUCLEOTIDE SEQUENCE</scope>
</reference>
<keyword evidence="3" id="KW-1185">Reference proteome</keyword>
<comment type="caution">
    <text evidence="1">The sequence shown here is derived from an EMBL/GenBank/DDBJ whole genome shotgun (WGS) entry which is preliminary data.</text>
</comment>
<protein>
    <submittedName>
        <fullName evidence="1">Uncharacterized protein</fullName>
    </submittedName>
</protein>
<proteinExistence type="predicted"/>